<name>K0RCX8_THAOC</name>
<organism evidence="2 3">
    <name type="scientific">Thalassiosira oceanica</name>
    <name type="common">Marine diatom</name>
    <dbReference type="NCBI Taxonomy" id="159749"/>
    <lineage>
        <taxon>Eukaryota</taxon>
        <taxon>Sar</taxon>
        <taxon>Stramenopiles</taxon>
        <taxon>Ochrophyta</taxon>
        <taxon>Bacillariophyta</taxon>
        <taxon>Coscinodiscophyceae</taxon>
        <taxon>Thalassiosirophycidae</taxon>
        <taxon>Thalassiosirales</taxon>
        <taxon>Thalassiosiraceae</taxon>
        <taxon>Thalassiosira</taxon>
    </lineage>
</organism>
<reference evidence="2 3" key="1">
    <citation type="journal article" date="2012" name="Genome Biol.">
        <title>Genome and low-iron response of an oceanic diatom adapted to chronic iron limitation.</title>
        <authorList>
            <person name="Lommer M."/>
            <person name="Specht M."/>
            <person name="Roy A.S."/>
            <person name="Kraemer L."/>
            <person name="Andreson R."/>
            <person name="Gutowska M.A."/>
            <person name="Wolf J."/>
            <person name="Bergner S.V."/>
            <person name="Schilhabel M.B."/>
            <person name="Klostermeier U.C."/>
            <person name="Beiko R.G."/>
            <person name="Rosenstiel P."/>
            <person name="Hippler M."/>
            <person name="Laroche J."/>
        </authorList>
    </citation>
    <scope>NUCLEOTIDE SEQUENCE [LARGE SCALE GENOMIC DNA]</scope>
    <source>
        <strain evidence="2 3">CCMP1005</strain>
    </source>
</reference>
<feature type="region of interest" description="Disordered" evidence="1">
    <location>
        <begin position="246"/>
        <end position="289"/>
    </location>
</feature>
<protein>
    <submittedName>
        <fullName evidence="2">Uncharacterized protein</fullName>
    </submittedName>
</protein>
<dbReference type="AlphaFoldDB" id="K0RCX8"/>
<evidence type="ECO:0000256" key="1">
    <source>
        <dbReference type="SAM" id="MobiDB-lite"/>
    </source>
</evidence>
<feature type="compositionally biased region" description="Basic and acidic residues" evidence="1">
    <location>
        <begin position="279"/>
        <end position="289"/>
    </location>
</feature>
<proteinExistence type="predicted"/>
<gene>
    <name evidence="2" type="ORF">THAOC_37084</name>
</gene>
<comment type="caution">
    <text evidence="2">The sequence shown here is derived from an EMBL/GenBank/DDBJ whole genome shotgun (WGS) entry which is preliminary data.</text>
</comment>
<dbReference type="EMBL" id="AGNL01049769">
    <property type="protein sequence ID" value="EJK44377.1"/>
    <property type="molecule type" value="Genomic_DNA"/>
</dbReference>
<keyword evidence="3" id="KW-1185">Reference proteome</keyword>
<evidence type="ECO:0000313" key="2">
    <source>
        <dbReference type="EMBL" id="EJK44377.1"/>
    </source>
</evidence>
<sequence>MDVSPASTEIDEIFYDGYSGRSGFQTAQQSDMNGQTEEANIAHVTSMCRCPSGQAPFPFYRDIAGNAGHGGLKFDGPGYDTGLIQPRSLATGPPRAFVHHHLSACTCAKDENIAGHTQDQFLKNISPHNFRSRCPHLDPDVMDRWKQMPDWGVQDLPIFVGIQSFETPLSLDASLSNSLEHNFFARIKAKGVFVQLNHRSDMDDEVVAKHQLVATQQGTPLTVTGSAEENLNPGLAISKMCRMAEQHPDGHPNGENIEESFSRSRRSRSVALPSAGNEMDLHHKPSDEVGKPACDVSMRLVPEVSVTYLEPFAIQSLTDPILTGCRRGFPETGYCDWEEAMQDGRIAWTNSNWVIASKSADVPLDWSHREVDG</sequence>
<dbReference type="Proteomes" id="UP000266841">
    <property type="component" value="Unassembled WGS sequence"/>
</dbReference>
<accession>K0RCX8</accession>
<evidence type="ECO:0000313" key="3">
    <source>
        <dbReference type="Proteomes" id="UP000266841"/>
    </source>
</evidence>